<protein>
    <submittedName>
        <fullName evidence="1">Uncharacterized protein</fullName>
    </submittedName>
</protein>
<comment type="caution">
    <text evidence="1">The sequence shown here is derived from an EMBL/GenBank/DDBJ whole genome shotgun (WGS) entry which is preliminary data.</text>
</comment>
<reference evidence="1" key="2">
    <citation type="submission" date="2020-02" db="EMBL/GenBank/DDBJ databases">
        <authorList>
            <consortium name="NCBI Pathogen Detection Project"/>
        </authorList>
    </citation>
    <scope>NUCLEOTIDE SEQUENCE</scope>
    <source>
        <strain evidence="1">MA.CK_00/00001968</strain>
    </source>
</reference>
<reference evidence="1" key="1">
    <citation type="journal article" date="2018" name="Genome Biol.">
        <title>SKESA: strategic k-mer extension for scrupulous assemblies.</title>
        <authorList>
            <person name="Souvorov A."/>
            <person name="Agarwala R."/>
            <person name="Lipman D.J."/>
        </authorList>
    </citation>
    <scope>NUCLEOTIDE SEQUENCE</scope>
    <source>
        <strain evidence="1">MA.CK_00/00001968</strain>
    </source>
</reference>
<sequence length="149" mass="17554">MKLCNAVPKRSLVDLLFFCFISLRYVVSVRGTFTAFRSFKMTKAKNTFSFQLLKFSLDPFLSVDLANTGNLWHSVPNGIFVKRQCWRGLEYRFAQIYLAKNFYRRKRKRGGLVPPPWFDLVTPSELPAACVYAFRRYELDLKRTRCLFI</sequence>
<accession>A0A743PDN8</accession>
<organism evidence="1">
    <name type="scientific">Salmonella enterica</name>
    <name type="common">Salmonella choleraesuis</name>
    <dbReference type="NCBI Taxonomy" id="28901"/>
    <lineage>
        <taxon>Bacteria</taxon>
        <taxon>Pseudomonadati</taxon>
        <taxon>Pseudomonadota</taxon>
        <taxon>Gammaproteobacteria</taxon>
        <taxon>Enterobacterales</taxon>
        <taxon>Enterobacteriaceae</taxon>
        <taxon>Salmonella</taxon>
    </lineage>
</organism>
<evidence type="ECO:0000313" key="1">
    <source>
        <dbReference type="EMBL" id="HAF2128833.1"/>
    </source>
</evidence>
<gene>
    <name evidence="1" type="ORF">G9F27_003024</name>
</gene>
<dbReference type="AlphaFoldDB" id="A0A743PDN8"/>
<proteinExistence type="predicted"/>
<name>A0A743PDN8_SALER</name>
<dbReference type="EMBL" id="DAAUQX010000024">
    <property type="protein sequence ID" value="HAF2128833.1"/>
    <property type="molecule type" value="Genomic_DNA"/>
</dbReference>